<accession>A0A091BBV6</accession>
<evidence type="ECO:0000256" key="2">
    <source>
        <dbReference type="ARBA" id="ARBA00007362"/>
    </source>
</evidence>
<dbReference type="InterPro" id="IPR037185">
    <property type="entry name" value="EmrE-like"/>
</dbReference>
<feature type="transmembrane region" description="Helical" evidence="6">
    <location>
        <begin position="86"/>
        <end position="105"/>
    </location>
</feature>
<feature type="transmembrane region" description="Helical" evidence="6">
    <location>
        <begin position="195"/>
        <end position="217"/>
    </location>
</feature>
<feature type="transmembrane region" description="Helical" evidence="6">
    <location>
        <begin position="286"/>
        <end position="304"/>
    </location>
</feature>
<dbReference type="RefSeq" id="WP_026817064.1">
    <property type="nucleotide sequence ID" value="NZ_AUFF01000003.1"/>
</dbReference>
<dbReference type="eggNOG" id="COG0697">
    <property type="taxonomic scope" value="Bacteria"/>
</dbReference>
<protein>
    <recommendedName>
        <fullName evidence="7">EamA domain-containing protein</fullName>
    </recommendedName>
</protein>
<organism evidence="8 9">
    <name type="scientific">Arenimonas composti TR7-09 = DSM 18010</name>
    <dbReference type="NCBI Taxonomy" id="1121013"/>
    <lineage>
        <taxon>Bacteria</taxon>
        <taxon>Pseudomonadati</taxon>
        <taxon>Pseudomonadota</taxon>
        <taxon>Gammaproteobacteria</taxon>
        <taxon>Lysobacterales</taxon>
        <taxon>Lysobacteraceae</taxon>
        <taxon>Arenimonas</taxon>
    </lineage>
</organism>
<dbReference type="STRING" id="1121013.GCA_000426365_01838"/>
<feature type="transmembrane region" description="Helical" evidence="6">
    <location>
        <begin position="52"/>
        <end position="74"/>
    </location>
</feature>
<comment type="subcellular location">
    <subcellularLocation>
        <location evidence="1">Membrane</location>
        <topology evidence="1">Multi-pass membrane protein</topology>
    </subcellularLocation>
</comment>
<dbReference type="GO" id="GO:0016020">
    <property type="term" value="C:membrane"/>
    <property type="evidence" value="ECO:0007669"/>
    <property type="project" value="UniProtKB-SubCell"/>
</dbReference>
<keyword evidence="5 6" id="KW-0472">Membrane</keyword>
<proteinExistence type="inferred from homology"/>
<evidence type="ECO:0000256" key="6">
    <source>
        <dbReference type="SAM" id="Phobius"/>
    </source>
</evidence>
<evidence type="ECO:0000256" key="3">
    <source>
        <dbReference type="ARBA" id="ARBA00022692"/>
    </source>
</evidence>
<dbReference type="NCBIfam" id="NF008432">
    <property type="entry name" value="PRK11272.1"/>
    <property type="match status" value="1"/>
</dbReference>
<evidence type="ECO:0000313" key="8">
    <source>
        <dbReference type="EMBL" id="KFN50148.1"/>
    </source>
</evidence>
<feature type="transmembrane region" description="Helical" evidence="6">
    <location>
        <begin position="25"/>
        <end position="46"/>
    </location>
</feature>
<evidence type="ECO:0000256" key="1">
    <source>
        <dbReference type="ARBA" id="ARBA00004141"/>
    </source>
</evidence>
<dbReference type="InterPro" id="IPR050638">
    <property type="entry name" value="AA-Vitamin_Transporters"/>
</dbReference>
<dbReference type="EMBL" id="AWXU01000023">
    <property type="protein sequence ID" value="KFN50148.1"/>
    <property type="molecule type" value="Genomic_DNA"/>
</dbReference>
<evidence type="ECO:0000256" key="4">
    <source>
        <dbReference type="ARBA" id="ARBA00022989"/>
    </source>
</evidence>
<dbReference type="AlphaFoldDB" id="A0A091BBV6"/>
<keyword evidence="3 6" id="KW-0812">Transmembrane</keyword>
<evidence type="ECO:0000313" key="9">
    <source>
        <dbReference type="Proteomes" id="UP000029391"/>
    </source>
</evidence>
<comment type="caution">
    <text evidence="8">The sequence shown here is derived from an EMBL/GenBank/DDBJ whole genome shotgun (WGS) entry which is preliminary data.</text>
</comment>
<dbReference type="Proteomes" id="UP000029391">
    <property type="component" value="Unassembled WGS sequence"/>
</dbReference>
<feature type="transmembrane region" description="Helical" evidence="6">
    <location>
        <begin position="229"/>
        <end position="251"/>
    </location>
</feature>
<dbReference type="InterPro" id="IPR000620">
    <property type="entry name" value="EamA_dom"/>
</dbReference>
<feature type="transmembrane region" description="Helical" evidence="6">
    <location>
        <begin position="165"/>
        <end position="183"/>
    </location>
</feature>
<feature type="transmembrane region" description="Helical" evidence="6">
    <location>
        <begin position="142"/>
        <end position="159"/>
    </location>
</feature>
<reference evidence="8 9" key="1">
    <citation type="submission" date="2013-09" db="EMBL/GenBank/DDBJ databases">
        <title>Genome sequencing of Arenimonas composti.</title>
        <authorList>
            <person name="Chen F."/>
            <person name="Wang G."/>
        </authorList>
    </citation>
    <scope>NUCLEOTIDE SEQUENCE [LARGE SCALE GENOMIC DNA]</scope>
    <source>
        <strain evidence="8 9">TR7-09</strain>
    </source>
</reference>
<dbReference type="PANTHER" id="PTHR32322:SF2">
    <property type="entry name" value="EAMA DOMAIN-CONTAINING PROTEIN"/>
    <property type="match status" value="1"/>
</dbReference>
<gene>
    <name evidence="8" type="ORF">P873_08220</name>
</gene>
<feature type="transmembrane region" description="Helical" evidence="6">
    <location>
        <begin position="111"/>
        <end position="130"/>
    </location>
</feature>
<name>A0A091BBV6_9GAMM</name>
<evidence type="ECO:0000259" key="7">
    <source>
        <dbReference type="Pfam" id="PF00892"/>
    </source>
</evidence>
<dbReference type="SUPFAM" id="SSF103481">
    <property type="entry name" value="Multidrug resistance efflux transporter EmrE"/>
    <property type="match status" value="2"/>
</dbReference>
<feature type="domain" description="EamA" evidence="7">
    <location>
        <begin position="29"/>
        <end position="158"/>
    </location>
</feature>
<dbReference type="PANTHER" id="PTHR32322">
    <property type="entry name" value="INNER MEMBRANE TRANSPORTER"/>
    <property type="match status" value="1"/>
</dbReference>
<feature type="domain" description="EamA" evidence="7">
    <location>
        <begin position="169"/>
        <end position="301"/>
    </location>
</feature>
<keyword evidence="9" id="KW-1185">Reference proteome</keyword>
<comment type="similarity">
    <text evidence="2">Belongs to the EamA transporter family.</text>
</comment>
<evidence type="ECO:0000256" key="5">
    <source>
        <dbReference type="ARBA" id="ARBA00023136"/>
    </source>
</evidence>
<dbReference type="Pfam" id="PF00892">
    <property type="entry name" value="EamA"/>
    <property type="match status" value="2"/>
</dbReference>
<keyword evidence="4 6" id="KW-1133">Transmembrane helix</keyword>
<sequence length="306" mass="31678">MSASPGPATSAPASSPPAAPIRSPALATAFALLSVYLVWGSTYLAIRYGLEGYPPFLMGGLRFLAASALFYGVLRWRGHAAPTRAQWKNAAVMGLLMLVCGNGLVNFAEQTVSSGVAAIAVASMPLWAALFGRLRGMRSSRGEWLGLTVGFLGVVWLNAGSELRASPAGMIALLAAPMAWAWGSVWSRGRDLAPAFMSTAAQMVCGGIAMTLLGLVLGERIVETPPLSATLAVAYLALFGSIIGFSAYVWLLDHVRPALATSYAYVNPPIAVLLGALLMGERVGGSAVGGMALILVGVGVIAASRR</sequence>